<proteinExistence type="predicted"/>
<dbReference type="PROSITE" id="PS51203">
    <property type="entry name" value="CS"/>
    <property type="match status" value="1"/>
</dbReference>
<gene>
    <name evidence="7" type="ORF">MAR_027679</name>
</gene>
<protein>
    <recommendedName>
        <fullName evidence="3">NudC domain-containing protein 1</fullName>
    </recommendedName>
</protein>
<reference evidence="7" key="1">
    <citation type="submission" date="2022-11" db="EMBL/GenBank/DDBJ databases">
        <title>Centuries of genome instability and evolution in soft-shell clam transmissible cancer (bioRxiv).</title>
        <authorList>
            <person name="Hart S.F.M."/>
            <person name="Yonemitsu M.A."/>
            <person name="Giersch R.M."/>
            <person name="Beal B.F."/>
            <person name="Arriagada G."/>
            <person name="Davis B.W."/>
            <person name="Ostrander E.A."/>
            <person name="Goff S.P."/>
            <person name="Metzger M.J."/>
        </authorList>
    </citation>
    <scope>NUCLEOTIDE SEQUENCE</scope>
    <source>
        <strain evidence="7">MELC-2E11</strain>
        <tissue evidence="7">Siphon/mantle</tissue>
    </source>
</reference>
<accession>A0ABY7EWK4</accession>
<evidence type="ECO:0000313" key="7">
    <source>
        <dbReference type="EMBL" id="WAR13499.1"/>
    </source>
</evidence>
<dbReference type="PANTHER" id="PTHR21664:SF1">
    <property type="entry name" value="NUDC DOMAIN-CONTAINING PROTEIN 1"/>
    <property type="match status" value="1"/>
</dbReference>
<evidence type="ECO:0000256" key="3">
    <source>
        <dbReference type="ARBA" id="ARBA00018915"/>
    </source>
</evidence>
<name>A0ABY7EWK4_MYAAR</name>
<evidence type="ECO:0000256" key="4">
    <source>
        <dbReference type="ARBA" id="ARBA00022490"/>
    </source>
</evidence>
<sequence>MAASMELRPDRNLLHPNFEGYKLSLDKLPTYSKEINDGVCSKELSDDQFSYHHAKLFGVHNSLVADPWSDGKRAFFIDKQWNIRHTIHTDTSVSVSEPVYTISDLENRGLVPSGLNPHLHFLSCDLVVIGDGTGQVHIVATGNRQTGDDIPWKTLLTKTFPEENVPCMLVDAVEMSEKESHHIEILLVHVAEATPEQKDKYQTQYLTVLEWATFTSVDRVVWSLDRTRQLIGRKPFHYASLGRVDYTWHQDAEEINIQFTLPEGIESKDIYMTLTFNHIDLGVKNKAELLKGDLCGEIDKEGSTWTKEGRRLDVTLRKREGVHSWPLIVEGDTRGKMVMHPDEVHSIHERLAHLTSEEWNPCPDKQDNKPYNTQQLEECDMYPDDDSVLVRIDCNTHKATHRIGLGGHQWLFNVAGINNNAPLVCLRHDVDGLLWKQETSQSELKWVHTATFNAFGYVQASKQQRKFSVCPPDHSYVIICENTRHVYLYRQSTPVSTPLRNRKTGEQVKEVAKQQVITLDNTDTIVGTVATNDRFFAMTQNKLFMIKWEYNKDSFTKSDQNQNIYKVTHEIKS</sequence>
<organism evidence="7 8">
    <name type="scientific">Mya arenaria</name>
    <name type="common">Soft-shell clam</name>
    <dbReference type="NCBI Taxonomy" id="6604"/>
    <lineage>
        <taxon>Eukaryota</taxon>
        <taxon>Metazoa</taxon>
        <taxon>Spiralia</taxon>
        <taxon>Lophotrochozoa</taxon>
        <taxon>Mollusca</taxon>
        <taxon>Bivalvia</taxon>
        <taxon>Autobranchia</taxon>
        <taxon>Heteroconchia</taxon>
        <taxon>Euheterodonta</taxon>
        <taxon>Imparidentia</taxon>
        <taxon>Neoheterodontei</taxon>
        <taxon>Myida</taxon>
        <taxon>Myoidea</taxon>
        <taxon>Myidae</taxon>
        <taxon>Mya</taxon>
    </lineage>
</organism>
<dbReference type="EMBL" id="CP111019">
    <property type="protein sequence ID" value="WAR13499.1"/>
    <property type="molecule type" value="Genomic_DNA"/>
</dbReference>
<dbReference type="InterPro" id="IPR037895">
    <property type="entry name" value="NUDCD1"/>
</dbReference>
<evidence type="ECO:0000256" key="2">
    <source>
        <dbReference type="ARBA" id="ARBA00004496"/>
    </source>
</evidence>
<comment type="subcellular location">
    <subcellularLocation>
        <location evidence="2">Cytoplasm</location>
    </subcellularLocation>
    <subcellularLocation>
        <location evidence="1">Nucleus</location>
    </subcellularLocation>
</comment>
<dbReference type="Gene3D" id="2.60.40.790">
    <property type="match status" value="1"/>
</dbReference>
<dbReference type="PANTHER" id="PTHR21664">
    <property type="entry name" value="CHRONIC MYELOGENOUS LEUKEMIA TUMOR ANTIGEN 66"/>
    <property type="match status" value="1"/>
</dbReference>
<keyword evidence="8" id="KW-1185">Reference proteome</keyword>
<evidence type="ECO:0000313" key="8">
    <source>
        <dbReference type="Proteomes" id="UP001164746"/>
    </source>
</evidence>
<keyword evidence="5" id="KW-0539">Nucleus</keyword>
<dbReference type="SUPFAM" id="SSF49764">
    <property type="entry name" value="HSP20-like chaperones"/>
    <property type="match status" value="1"/>
</dbReference>
<dbReference type="InterPro" id="IPR008978">
    <property type="entry name" value="HSP20-like_chaperone"/>
</dbReference>
<dbReference type="Pfam" id="PF04969">
    <property type="entry name" value="CS"/>
    <property type="match status" value="1"/>
</dbReference>
<evidence type="ECO:0000256" key="5">
    <source>
        <dbReference type="ARBA" id="ARBA00023242"/>
    </source>
</evidence>
<dbReference type="InterPro" id="IPR007052">
    <property type="entry name" value="CS_dom"/>
</dbReference>
<evidence type="ECO:0000259" key="6">
    <source>
        <dbReference type="PROSITE" id="PS51203"/>
    </source>
</evidence>
<evidence type="ECO:0000256" key="1">
    <source>
        <dbReference type="ARBA" id="ARBA00004123"/>
    </source>
</evidence>
<keyword evidence="4" id="KW-0963">Cytoplasm</keyword>
<dbReference type="CDD" id="cd06467">
    <property type="entry name" value="p23_NUDC_like"/>
    <property type="match status" value="1"/>
</dbReference>
<feature type="domain" description="CS" evidence="6">
    <location>
        <begin position="241"/>
        <end position="329"/>
    </location>
</feature>
<dbReference type="Proteomes" id="UP001164746">
    <property type="component" value="Chromosome 8"/>
</dbReference>